<evidence type="ECO:0000313" key="2">
    <source>
        <dbReference type="Proteomes" id="UP000824120"/>
    </source>
</evidence>
<organism evidence="1 2">
    <name type="scientific">Solanum commersonii</name>
    <name type="common">Commerson's wild potato</name>
    <name type="synonym">Commerson's nightshade</name>
    <dbReference type="NCBI Taxonomy" id="4109"/>
    <lineage>
        <taxon>Eukaryota</taxon>
        <taxon>Viridiplantae</taxon>
        <taxon>Streptophyta</taxon>
        <taxon>Embryophyta</taxon>
        <taxon>Tracheophyta</taxon>
        <taxon>Spermatophyta</taxon>
        <taxon>Magnoliopsida</taxon>
        <taxon>eudicotyledons</taxon>
        <taxon>Gunneridae</taxon>
        <taxon>Pentapetalae</taxon>
        <taxon>asterids</taxon>
        <taxon>lamiids</taxon>
        <taxon>Solanales</taxon>
        <taxon>Solanaceae</taxon>
        <taxon>Solanoideae</taxon>
        <taxon>Solaneae</taxon>
        <taxon>Solanum</taxon>
    </lineage>
</organism>
<reference evidence="1 2" key="1">
    <citation type="submission" date="2020-09" db="EMBL/GenBank/DDBJ databases">
        <title>De no assembly of potato wild relative species, Solanum commersonii.</title>
        <authorList>
            <person name="Cho K."/>
        </authorList>
    </citation>
    <scope>NUCLEOTIDE SEQUENCE [LARGE SCALE GENOMIC DNA]</scope>
    <source>
        <strain evidence="1">LZ3.2</strain>
        <tissue evidence="1">Leaf</tissue>
    </source>
</reference>
<evidence type="ECO:0000313" key="1">
    <source>
        <dbReference type="EMBL" id="KAG5596257.1"/>
    </source>
</evidence>
<proteinExistence type="predicted"/>
<comment type="caution">
    <text evidence="1">The sequence shown here is derived from an EMBL/GenBank/DDBJ whole genome shotgun (WGS) entry which is preliminary data.</text>
</comment>
<dbReference type="OrthoDB" id="1428630at2759"/>
<protein>
    <submittedName>
        <fullName evidence="1">Uncharacterized protein</fullName>
    </submittedName>
</protein>
<name>A0A9J5Y7A8_SOLCO</name>
<dbReference type="AlphaFoldDB" id="A0A9J5Y7A8"/>
<accession>A0A9J5Y7A8</accession>
<dbReference type="EMBL" id="JACXVP010000007">
    <property type="protein sequence ID" value="KAG5596257.1"/>
    <property type="molecule type" value="Genomic_DNA"/>
</dbReference>
<sequence>MFKHKCFPLTYLGCPLYIGKKKKEYFDDWMGSGALSNILSPPSHYNKDKVKDFIHEGEWDFDKLSDILPPQVVNQIVSSPIGDSNHSDYVIWIPSEDGHFTTKSAYVDCSNTRE</sequence>
<dbReference type="Proteomes" id="UP000824120">
    <property type="component" value="Chromosome 7"/>
</dbReference>
<gene>
    <name evidence="1" type="ORF">H5410_037489</name>
</gene>
<keyword evidence="2" id="KW-1185">Reference proteome</keyword>